<evidence type="ECO:0000313" key="3">
    <source>
        <dbReference type="Proteomes" id="UP000006671"/>
    </source>
</evidence>
<dbReference type="AlphaFoldDB" id="D2VC59"/>
<dbReference type="RefSeq" id="XP_002678345.1">
    <property type="nucleotide sequence ID" value="XM_002678299.1"/>
</dbReference>
<dbReference type="VEuPathDB" id="AmoebaDB:NAEGRDRAFT_66457"/>
<dbReference type="GeneID" id="8857218"/>
<dbReference type="PANTHER" id="PTHR14187">
    <property type="entry name" value="ALPHA KINASE/ELONGATION FACTOR 2 KINASE"/>
    <property type="match status" value="1"/>
</dbReference>
<name>D2VC59_NAEGR</name>
<dbReference type="EMBL" id="GG738862">
    <property type="protein sequence ID" value="EFC45601.1"/>
    <property type="molecule type" value="Genomic_DNA"/>
</dbReference>
<keyword evidence="1" id="KW-0175">Coiled coil</keyword>
<keyword evidence="3" id="KW-1185">Reference proteome</keyword>
<dbReference type="SUPFAM" id="SSF53067">
    <property type="entry name" value="Actin-like ATPase domain"/>
    <property type="match status" value="1"/>
</dbReference>
<sequence length="253" mass="29415">MVHIARTITIAVDFGTSRSGFAYINHGEDVKSDIKTYKNWDGAAVPYDKNLTQILYNPDGEPISFGYNAPKEYSELIYHPSCDISQYTLFKYFKMQLQKKTNPDGILRNEVTGREFDLVEVIADYLVYIRKIIEKITGIDLTIHKENVPDLKKKLKEHETGIQELKEQHKTQLEEQMDQYETQLEEQLNQYQEQLEEERAYKTKLEEQIESMGKNIQSLSSKLANYEFDSLVKPNKRCSCDCSICKGCQKPVF</sequence>
<gene>
    <name evidence="2" type="ORF">NAEGRDRAFT_66457</name>
</gene>
<evidence type="ECO:0000313" key="2">
    <source>
        <dbReference type="EMBL" id="EFC45601.1"/>
    </source>
</evidence>
<dbReference type="PANTHER" id="PTHR14187:SF5">
    <property type="entry name" value="HEAT SHOCK 70 KDA PROTEIN 12A"/>
    <property type="match status" value="1"/>
</dbReference>
<accession>D2VC59</accession>
<protein>
    <submittedName>
        <fullName evidence="2">Predicted protein</fullName>
    </submittedName>
</protein>
<reference evidence="2 3" key="1">
    <citation type="journal article" date="2010" name="Cell">
        <title>The genome of Naegleria gruberi illuminates early eukaryotic versatility.</title>
        <authorList>
            <person name="Fritz-Laylin L.K."/>
            <person name="Prochnik S.E."/>
            <person name="Ginger M.L."/>
            <person name="Dacks J.B."/>
            <person name="Carpenter M.L."/>
            <person name="Field M.C."/>
            <person name="Kuo A."/>
            <person name="Paredez A."/>
            <person name="Chapman J."/>
            <person name="Pham J."/>
            <person name="Shu S."/>
            <person name="Neupane R."/>
            <person name="Cipriano M."/>
            <person name="Mancuso J."/>
            <person name="Tu H."/>
            <person name="Salamov A."/>
            <person name="Lindquist E."/>
            <person name="Shapiro H."/>
            <person name="Lucas S."/>
            <person name="Grigoriev I.V."/>
            <person name="Cande W.Z."/>
            <person name="Fulton C."/>
            <person name="Rokhsar D.S."/>
            <person name="Dawson S.C."/>
        </authorList>
    </citation>
    <scope>NUCLEOTIDE SEQUENCE [LARGE SCALE GENOMIC DNA]</scope>
    <source>
        <strain evidence="2 3">NEG-M</strain>
    </source>
</reference>
<dbReference type="OrthoDB" id="2963168at2759"/>
<dbReference type="InParanoid" id="D2VC59"/>
<organism evidence="3">
    <name type="scientific">Naegleria gruberi</name>
    <name type="common">Amoeba</name>
    <dbReference type="NCBI Taxonomy" id="5762"/>
    <lineage>
        <taxon>Eukaryota</taxon>
        <taxon>Discoba</taxon>
        <taxon>Heterolobosea</taxon>
        <taxon>Tetramitia</taxon>
        <taxon>Eutetramitia</taxon>
        <taxon>Vahlkampfiidae</taxon>
        <taxon>Naegleria</taxon>
    </lineage>
</organism>
<dbReference type="STRING" id="5762.D2VC59"/>
<dbReference type="KEGG" id="ngr:NAEGRDRAFT_66457"/>
<dbReference type="Gene3D" id="3.30.420.40">
    <property type="match status" value="1"/>
</dbReference>
<dbReference type="Proteomes" id="UP000006671">
    <property type="component" value="Unassembled WGS sequence"/>
</dbReference>
<dbReference type="InterPro" id="IPR043129">
    <property type="entry name" value="ATPase_NBD"/>
</dbReference>
<evidence type="ECO:0000256" key="1">
    <source>
        <dbReference type="SAM" id="Coils"/>
    </source>
</evidence>
<proteinExistence type="predicted"/>
<feature type="coiled-coil region" evidence="1">
    <location>
        <begin position="148"/>
        <end position="222"/>
    </location>
</feature>